<protein>
    <submittedName>
        <fullName evidence="2">DUF2141 domain-containing protein</fullName>
    </submittedName>
</protein>
<evidence type="ECO:0000256" key="1">
    <source>
        <dbReference type="SAM" id="SignalP"/>
    </source>
</evidence>
<dbReference type="KEGG" id="fll:EI427_19390"/>
<feature type="chain" id="PRO_5018694051" evidence="1">
    <location>
        <begin position="25"/>
        <end position="144"/>
    </location>
</feature>
<dbReference type="AlphaFoldDB" id="A0A3Q9FST0"/>
<dbReference type="Proteomes" id="UP000267268">
    <property type="component" value="Chromosome 1"/>
</dbReference>
<dbReference type="OrthoDB" id="9788332at2"/>
<organism evidence="2 3">
    <name type="scientific">Flammeovirga pectinis</name>
    <dbReference type="NCBI Taxonomy" id="2494373"/>
    <lineage>
        <taxon>Bacteria</taxon>
        <taxon>Pseudomonadati</taxon>
        <taxon>Bacteroidota</taxon>
        <taxon>Cytophagia</taxon>
        <taxon>Cytophagales</taxon>
        <taxon>Flammeovirgaceae</taxon>
        <taxon>Flammeovirga</taxon>
    </lineage>
</organism>
<dbReference type="EMBL" id="CP034562">
    <property type="protein sequence ID" value="AZQ64296.1"/>
    <property type="molecule type" value="Genomic_DNA"/>
</dbReference>
<gene>
    <name evidence="2" type="ORF">EI427_19390</name>
</gene>
<feature type="signal peptide" evidence="1">
    <location>
        <begin position="1"/>
        <end position="24"/>
    </location>
</feature>
<dbReference type="InterPro" id="IPR018673">
    <property type="entry name" value="DUF2141"/>
</dbReference>
<keyword evidence="1" id="KW-0732">Signal</keyword>
<evidence type="ECO:0000313" key="3">
    <source>
        <dbReference type="Proteomes" id="UP000267268"/>
    </source>
</evidence>
<reference evidence="2 3" key="1">
    <citation type="submission" date="2018-12" db="EMBL/GenBank/DDBJ databases">
        <title>Flammeovirga pectinis sp. nov., isolated from the gut of the Korean scallop, Patinopecten yessoensis.</title>
        <authorList>
            <person name="Bae J.-W."/>
            <person name="Jeong Y.-S."/>
            <person name="Kang W."/>
        </authorList>
    </citation>
    <scope>NUCLEOTIDE SEQUENCE [LARGE SCALE GENOMIC DNA]</scope>
    <source>
        <strain evidence="2 3">L12M1</strain>
    </source>
</reference>
<proteinExistence type="predicted"/>
<dbReference type="Pfam" id="PF09912">
    <property type="entry name" value="DUF2141"/>
    <property type="match status" value="1"/>
</dbReference>
<dbReference type="RefSeq" id="WP_126617843.1">
    <property type="nucleotide sequence ID" value="NZ_CP034562.1"/>
</dbReference>
<sequence>MRIKSMHIFFLLGCFIAFNTPSIAQTVSVQINVTGLSNSKGTIVIGLYKSATDFPEYEANYKNATVDTSSPSYTFNNLEEGTYAIAVWHDENNNKKLDKNLFGIPKEKYGFSKNKFGKLGPPDFDEVSFNVKNGKTTTFKIKLK</sequence>
<keyword evidence="3" id="KW-1185">Reference proteome</keyword>
<name>A0A3Q9FST0_9BACT</name>
<accession>A0A3Q9FST0</accession>
<evidence type="ECO:0000313" key="2">
    <source>
        <dbReference type="EMBL" id="AZQ64296.1"/>
    </source>
</evidence>